<feature type="domain" description="ABC transporter" evidence="11">
    <location>
        <begin position="2"/>
        <end position="242"/>
    </location>
</feature>
<keyword evidence="6" id="KW-0547">Nucleotide-binding</keyword>
<dbReference type="NCBIfam" id="NF010167">
    <property type="entry name" value="PRK13648.1"/>
    <property type="match status" value="2"/>
</dbReference>
<evidence type="ECO:0000256" key="9">
    <source>
        <dbReference type="ARBA" id="ARBA00023136"/>
    </source>
</evidence>
<keyword evidence="3" id="KW-0813">Transport</keyword>
<evidence type="ECO:0000259" key="11">
    <source>
        <dbReference type="PROSITE" id="PS50893"/>
    </source>
</evidence>
<evidence type="ECO:0000256" key="1">
    <source>
        <dbReference type="ARBA" id="ARBA00004202"/>
    </source>
</evidence>
<keyword evidence="13" id="KW-1185">Reference proteome</keyword>
<dbReference type="RefSeq" id="WP_345723613.1">
    <property type="nucleotide sequence ID" value="NZ_BAABRU010000014.1"/>
</dbReference>
<dbReference type="InterPro" id="IPR050095">
    <property type="entry name" value="ECF_ABC_transporter_ATP-bd"/>
</dbReference>
<keyword evidence="5" id="KW-0677">Repeat</keyword>
<dbReference type="CDD" id="cd03225">
    <property type="entry name" value="ABC_cobalt_CbiO_domain1"/>
    <property type="match status" value="2"/>
</dbReference>
<evidence type="ECO:0000256" key="4">
    <source>
        <dbReference type="ARBA" id="ARBA00022475"/>
    </source>
</evidence>
<dbReference type="InterPro" id="IPR003439">
    <property type="entry name" value="ABC_transporter-like_ATP-bd"/>
</dbReference>
<keyword evidence="7 12" id="KW-0067">ATP-binding</keyword>
<dbReference type="Gene3D" id="3.40.50.300">
    <property type="entry name" value="P-loop containing nucleotide triphosphate hydrolases"/>
    <property type="match status" value="2"/>
</dbReference>
<evidence type="ECO:0000256" key="5">
    <source>
        <dbReference type="ARBA" id="ARBA00022737"/>
    </source>
</evidence>
<dbReference type="SMART" id="SM00382">
    <property type="entry name" value="AAA"/>
    <property type="match status" value="2"/>
</dbReference>
<accession>A0ABP9X3P6</accession>
<dbReference type="Proteomes" id="UP001428290">
    <property type="component" value="Unassembled WGS sequence"/>
</dbReference>
<organism evidence="12 13">
    <name type="scientific">Herpetosiphon gulosus</name>
    <dbReference type="NCBI Taxonomy" id="1973496"/>
    <lineage>
        <taxon>Bacteria</taxon>
        <taxon>Bacillati</taxon>
        <taxon>Chloroflexota</taxon>
        <taxon>Chloroflexia</taxon>
        <taxon>Herpetosiphonales</taxon>
        <taxon>Herpetosiphonaceae</taxon>
        <taxon>Herpetosiphon</taxon>
    </lineage>
</organism>
<evidence type="ECO:0000256" key="8">
    <source>
        <dbReference type="ARBA" id="ARBA00022967"/>
    </source>
</evidence>
<evidence type="ECO:0000313" key="12">
    <source>
        <dbReference type="EMBL" id="GAA5530027.1"/>
    </source>
</evidence>
<dbReference type="PROSITE" id="PS00211">
    <property type="entry name" value="ABC_TRANSPORTER_1"/>
    <property type="match status" value="2"/>
</dbReference>
<comment type="subcellular location">
    <subcellularLocation>
        <location evidence="1">Cell membrane</location>
        <topology evidence="1">Peripheral membrane protein</topology>
    </subcellularLocation>
</comment>
<dbReference type="EMBL" id="BAABRU010000014">
    <property type="protein sequence ID" value="GAA5530027.1"/>
    <property type="molecule type" value="Genomic_DNA"/>
</dbReference>
<dbReference type="InterPro" id="IPR027417">
    <property type="entry name" value="P-loop_NTPase"/>
</dbReference>
<comment type="caution">
    <text evidence="12">The sequence shown here is derived from an EMBL/GenBank/DDBJ whole genome shotgun (WGS) entry which is preliminary data.</text>
</comment>
<keyword evidence="8" id="KW-1278">Translocase</keyword>
<reference evidence="12 13" key="1">
    <citation type="submission" date="2024-02" db="EMBL/GenBank/DDBJ databases">
        <title>Herpetosiphon gulosus NBRC 112829.</title>
        <authorList>
            <person name="Ichikawa N."/>
            <person name="Katano-Makiyama Y."/>
            <person name="Hidaka K."/>
        </authorList>
    </citation>
    <scope>NUCLEOTIDE SEQUENCE [LARGE SCALE GENOMIC DNA]</scope>
    <source>
        <strain evidence="12 13">NBRC 112829</strain>
    </source>
</reference>
<proteinExistence type="inferred from homology"/>
<dbReference type="Pfam" id="PF00005">
    <property type="entry name" value="ABC_tran"/>
    <property type="match status" value="2"/>
</dbReference>
<dbReference type="GO" id="GO:0005524">
    <property type="term" value="F:ATP binding"/>
    <property type="evidence" value="ECO:0007669"/>
    <property type="project" value="UniProtKB-KW"/>
</dbReference>
<evidence type="ECO:0000256" key="6">
    <source>
        <dbReference type="ARBA" id="ARBA00022741"/>
    </source>
</evidence>
<protein>
    <submittedName>
        <fullName evidence="12">HMP/thiamine import ATP-binding protein YkoD</fullName>
    </submittedName>
</protein>
<gene>
    <name evidence="12" type="primary">ykoD_2</name>
    <name evidence="12" type="ORF">Hgul01_03841</name>
</gene>
<dbReference type="SUPFAM" id="SSF52540">
    <property type="entry name" value="P-loop containing nucleoside triphosphate hydrolases"/>
    <property type="match status" value="2"/>
</dbReference>
<evidence type="ECO:0000256" key="2">
    <source>
        <dbReference type="ARBA" id="ARBA00005417"/>
    </source>
</evidence>
<dbReference type="PANTHER" id="PTHR43553:SF23">
    <property type="entry name" value="ABC TRANSPORTER ATP-BINDING COMPONENT"/>
    <property type="match status" value="1"/>
</dbReference>
<name>A0ABP9X3P6_9CHLR</name>
<sequence length="533" mass="58364">MIDFQQVSYYYPQATAPALDRCTLQIAEGEFVLVCGASGSGKSSLLRAINGLIPHFHGGTWQGQLKVCGRDTRRNSPRDLAELVGFVFQDPDAQFVVEIVEDELAFAMENAGLPQAIMRRRIEEALDQLEIAHLRHRSLTSLSGGERQRVAIAAALTVQPQILVLDEPTSQLDPHTAEEVLTALQKLNADLGLTIVLSEHRLERVVQYVDRIVWMHAGKIGLADAPQLVLAQMPFAPPLVEVARHFNWQPLPLTIKQGRAAARQQPITSQAQPMPVATLGAELLRSEALDASYADQPALHGVNVRLHAGEIVAIMGRNGSGKTTLLRHLVGLQQPIRGRVLLQQQPIANRPVEQLAQQIGFVPQNPSDILFHPSLDQELAWTLTNHGQAADPGQIEQTLQRLNLLHLRERHPRDLSGGEAQRAAFAAIVVARPQILLLDEPTRGLDYAAKQQLANFLQSLASEQHGIIVVTHDVEFVALCAQRVVLLGEGEVVVEGTPQVVLGDSLLFSTQVGKLFPKFGWLSVADVLTGTQQ</sequence>
<evidence type="ECO:0000313" key="13">
    <source>
        <dbReference type="Proteomes" id="UP001428290"/>
    </source>
</evidence>
<feature type="domain" description="ABC transporter" evidence="11">
    <location>
        <begin position="284"/>
        <end position="514"/>
    </location>
</feature>
<keyword evidence="9" id="KW-0472">Membrane</keyword>
<dbReference type="InterPro" id="IPR003593">
    <property type="entry name" value="AAA+_ATPase"/>
</dbReference>
<dbReference type="PANTHER" id="PTHR43553">
    <property type="entry name" value="HEAVY METAL TRANSPORTER"/>
    <property type="match status" value="1"/>
</dbReference>
<evidence type="ECO:0000256" key="3">
    <source>
        <dbReference type="ARBA" id="ARBA00022448"/>
    </source>
</evidence>
<dbReference type="InterPro" id="IPR015856">
    <property type="entry name" value="ABC_transpr_CbiO/EcfA_su"/>
</dbReference>
<evidence type="ECO:0000256" key="10">
    <source>
        <dbReference type="ARBA" id="ARBA00025157"/>
    </source>
</evidence>
<comment type="similarity">
    <text evidence="2">Belongs to the ABC transporter superfamily.</text>
</comment>
<dbReference type="PROSITE" id="PS50893">
    <property type="entry name" value="ABC_TRANSPORTER_2"/>
    <property type="match status" value="2"/>
</dbReference>
<dbReference type="InterPro" id="IPR017871">
    <property type="entry name" value="ABC_transporter-like_CS"/>
</dbReference>
<comment type="function">
    <text evidence="10">Probably part of an ABC transporter complex. Responsible for energy coupling to the transport system.</text>
</comment>
<evidence type="ECO:0000256" key="7">
    <source>
        <dbReference type="ARBA" id="ARBA00022840"/>
    </source>
</evidence>
<keyword evidence="4" id="KW-1003">Cell membrane</keyword>